<proteinExistence type="predicted"/>
<gene>
    <name evidence="2" type="ORF">EET67_05160</name>
</gene>
<sequence length="78" mass="8198">MLVRMLVGLSGPAYSLGPGDERDFPQAEAVRLVDAGFAVPVAGQKIERAVAAPVFEKRKRGGKHVVHAEGGDSADRAD</sequence>
<evidence type="ECO:0000313" key="3">
    <source>
        <dbReference type="Proteomes" id="UP000281647"/>
    </source>
</evidence>
<dbReference type="EMBL" id="RKST01000003">
    <property type="protein sequence ID" value="RUM99029.1"/>
    <property type="molecule type" value="Genomic_DNA"/>
</dbReference>
<dbReference type="Proteomes" id="UP000281647">
    <property type="component" value="Unassembled WGS sequence"/>
</dbReference>
<keyword evidence="3" id="KW-1185">Reference proteome</keyword>
<dbReference type="RefSeq" id="WP_128624531.1">
    <property type="nucleotide sequence ID" value="NZ_ML133508.1"/>
</dbReference>
<accession>A0A432VA28</accession>
<feature type="region of interest" description="Disordered" evidence="1">
    <location>
        <begin position="59"/>
        <end position="78"/>
    </location>
</feature>
<comment type="caution">
    <text evidence="2">The sequence shown here is derived from an EMBL/GenBank/DDBJ whole genome shotgun (WGS) entry which is preliminary data.</text>
</comment>
<evidence type="ECO:0000313" key="2">
    <source>
        <dbReference type="EMBL" id="RUM99029.1"/>
    </source>
</evidence>
<feature type="compositionally biased region" description="Basic and acidic residues" evidence="1">
    <location>
        <begin position="66"/>
        <end position="78"/>
    </location>
</feature>
<dbReference type="AlphaFoldDB" id="A0A432VA28"/>
<dbReference type="OrthoDB" id="8116547at2"/>
<organism evidence="2 3">
    <name type="scientific">Borborobacter arsenicus</name>
    <dbReference type="NCBI Taxonomy" id="1851146"/>
    <lineage>
        <taxon>Bacteria</taxon>
        <taxon>Pseudomonadati</taxon>
        <taxon>Pseudomonadota</taxon>
        <taxon>Alphaproteobacteria</taxon>
        <taxon>Hyphomicrobiales</taxon>
        <taxon>Phyllobacteriaceae</taxon>
        <taxon>Borborobacter</taxon>
    </lineage>
</organism>
<reference evidence="2 3" key="1">
    <citation type="submission" date="2018-11" db="EMBL/GenBank/DDBJ databases">
        <title>Pseudaminobacter arsenicus sp. nov., an arsenic-resistant bacterium isolated from arsenic-rich aquifers.</title>
        <authorList>
            <person name="Mu Y."/>
        </authorList>
    </citation>
    <scope>NUCLEOTIDE SEQUENCE [LARGE SCALE GENOMIC DNA]</scope>
    <source>
        <strain evidence="2 3">CB3</strain>
    </source>
</reference>
<protein>
    <submittedName>
        <fullName evidence="2">Uncharacterized protein</fullName>
    </submittedName>
</protein>
<name>A0A432VA28_9HYPH</name>
<evidence type="ECO:0000256" key="1">
    <source>
        <dbReference type="SAM" id="MobiDB-lite"/>
    </source>
</evidence>